<accession>A0A5B0GNT0</accession>
<keyword evidence="2" id="KW-1185">Reference proteome</keyword>
<organism evidence="1 2">
    <name type="scientific">Paraburkholderia panacisoli</name>
    <dbReference type="NCBI Taxonomy" id="2603818"/>
    <lineage>
        <taxon>Bacteria</taxon>
        <taxon>Pseudomonadati</taxon>
        <taxon>Pseudomonadota</taxon>
        <taxon>Betaproteobacteria</taxon>
        <taxon>Burkholderiales</taxon>
        <taxon>Burkholderiaceae</taxon>
        <taxon>Paraburkholderia</taxon>
    </lineage>
</organism>
<dbReference type="Proteomes" id="UP000325273">
    <property type="component" value="Unassembled WGS sequence"/>
</dbReference>
<evidence type="ECO:0000313" key="1">
    <source>
        <dbReference type="EMBL" id="KAA1003610.1"/>
    </source>
</evidence>
<name>A0A5B0GNT0_9BURK</name>
<dbReference type="RefSeq" id="WP_149674434.1">
    <property type="nucleotide sequence ID" value="NZ_VTUZ01000034.1"/>
</dbReference>
<sequence length="172" mass="19164">MNGPARYRLDPGITVAGIRFERGSPEQRAGKFLDRVVVVVANLRLPVLERSFSRCALTKKEKRVRIPGRPQPQIELRVTPRGAVVGRLGDRHLQRELRQTGEAAVDIDARYGRDRIYADLRGALTRDLVERGDAQCVSRCRAESAGRQNIATAHGDVLLRAERTDAHHRAAG</sequence>
<dbReference type="AlphaFoldDB" id="A0A5B0GNT0"/>
<proteinExistence type="predicted"/>
<reference evidence="1 2" key="1">
    <citation type="submission" date="2019-08" db="EMBL/GenBank/DDBJ databases">
        <title>Paraburkholderia sp. DCY113.</title>
        <authorList>
            <person name="Kang J."/>
        </authorList>
    </citation>
    <scope>NUCLEOTIDE SEQUENCE [LARGE SCALE GENOMIC DNA]</scope>
    <source>
        <strain evidence="1 2">DCY113</strain>
    </source>
</reference>
<evidence type="ECO:0000313" key="2">
    <source>
        <dbReference type="Proteomes" id="UP000325273"/>
    </source>
</evidence>
<comment type="caution">
    <text evidence="1">The sequence shown here is derived from an EMBL/GenBank/DDBJ whole genome shotgun (WGS) entry which is preliminary data.</text>
</comment>
<dbReference type="EMBL" id="VTUZ01000034">
    <property type="protein sequence ID" value="KAA1003610.1"/>
    <property type="molecule type" value="Genomic_DNA"/>
</dbReference>
<protein>
    <submittedName>
        <fullName evidence="1">Uncharacterized protein</fullName>
    </submittedName>
</protein>
<gene>
    <name evidence="1" type="ORF">FVF58_35785</name>
</gene>